<feature type="transmembrane region" description="Helical" evidence="1">
    <location>
        <begin position="87"/>
        <end position="105"/>
    </location>
</feature>
<proteinExistence type="predicted"/>
<protein>
    <recommendedName>
        <fullName evidence="4">DoxX family protein</fullName>
    </recommendedName>
</protein>
<reference evidence="3" key="1">
    <citation type="submission" date="2011-07" db="EMBL/GenBank/DDBJ databases">
        <title>The complete genome of Cyclobacterium marinum DSM 745.</title>
        <authorList>
            <person name="Lucas S."/>
            <person name="Han J."/>
            <person name="Lapidus A."/>
            <person name="Bruce D."/>
            <person name="Goodwin L."/>
            <person name="Pitluck S."/>
            <person name="Peters L."/>
            <person name="Kyrpides N."/>
            <person name="Mavromatis K."/>
            <person name="Ivanova N."/>
            <person name="Ovchinnikova G."/>
            <person name="Chertkov O."/>
            <person name="Detter J.C."/>
            <person name="Tapia R."/>
            <person name="Han C."/>
            <person name="Land M."/>
            <person name="Hauser L."/>
            <person name="Markowitz V."/>
            <person name="Cheng J.-F."/>
            <person name="Hugenholtz P."/>
            <person name="Woyke T."/>
            <person name="Wu D."/>
            <person name="Tindall B."/>
            <person name="Schuetze A."/>
            <person name="Brambilla E."/>
            <person name="Klenk H.-P."/>
            <person name="Eisen J.A."/>
        </authorList>
    </citation>
    <scope>NUCLEOTIDE SEQUENCE [LARGE SCALE GENOMIC DNA]</scope>
    <source>
        <strain evidence="3">ATCC 25205 / DSM 745 / LMG 13164 / NCIMB 1802</strain>
    </source>
</reference>
<evidence type="ECO:0000256" key="1">
    <source>
        <dbReference type="SAM" id="Phobius"/>
    </source>
</evidence>
<organism evidence="2 3">
    <name type="scientific">Cyclobacterium marinum (strain ATCC 25205 / DSM 745 / LMG 13164 / NCIMB 1802)</name>
    <name type="common">Flectobacillus marinus</name>
    <dbReference type="NCBI Taxonomy" id="880070"/>
    <lineage>
        <taxon>Bacteria</taxon>
        <taxon>Pseudomonadati</taxon>
        <taxon>Bacteroidota</taxon>
        <taxon>Cytophagia</taxon>
        <taxon>Cytophagales</taxon>
        <taxon>Cyclobacteriaceae</taxon>
        <taxon>Cyclobacterium</taxon>
    </lineage>
</organism>
<accession>G0IVY4</accession>
<keyword evidence="1" id="KW-0472">Membrane</keyword>
<dbReference type="STRING" id="880070.Cycma_1776"/>
<feature type="transmembrane region" description="Helical" evidence="1">
    <location>
        <begin position="48"/>
        <end position="81"/>
    </location>
</feature>
<name>G0IVY4_CYCMS</name>
<dbReference type="OrthoDB" id="839906at2"/>
<sequence length="108" mass="12127">MITLSTIFTLMGFEFFYQTSQRAVILRPANWEEWFKSNAQIAKSIGGLLMLIGMLFSIYALGLGAGIFAFVCSLMLVGSLVVLLSPLMWIKTSWLFIGFGLLFILELF</sequence>
<dbReference type="KEGG" id="cmr:Cycma_1776"/>
<dbReference type="HOGENOM" id="CLU_159948_0_0_10"/>
<dbReference type="RefSeq" id="WP_014019824.1">
    <property type="nucleotide sequence ID" value="NC_015914.1"/>
</dbReference>
<keyword evidence="3" id="KW-1185">Reference proteome</keyword>
<gene>
    <name evidence="2" type="ordered locus">Cycma_1776</name>
</gene>
<keyword evidence="1" id="KW-1133">Transmembrane helix</keyword>
<evidence type="ECO:0008006" key="4">
    <source>
        <dbReference type="Google" id="ProtNLM"/>
    </source>
</evidence>
<dbReference type="AlphaFoldDB" id="G0IVY4"/>
<keyword evidence="1" id="KW-0812">Transmembrane</keyword>
<evidence type="ECO:0000313" key="3">
    <source>
        <dbReference type="Proteomes" id="UP000001635"/>
    </source>
</evidence>
<dbReference type="EMBL" id="CP002955">
    <property type="protein sequence ID" value="AEL25529.1"/>
    <property type="molecule type" value="Genomic_DNA"/>
</dbReference>
<evidence type="ECO:0000313" key="2">
    <source>
        <dbReference type="EMBL" id="AEL25529.1"/>
    </source>
</evidence>
<dbReference type="Proteomes" id="UP000001635">
    <property type="component" value="Chromosome"/>
</dbReference>